<dbReference type="RefSeq" id="WP_380916305.1">
    <property type="nucleotide sequence ID" value="NZ_JBHTJG010000004.1"/>
</dbReference>
<protein>
    <submittedName>
        <fullName evidence="1">HD domain-containing protein</fullName>
    </submittedName>
</protein>
<gene>
    <name evidence="1" type="ORF">ACFQ1E_09930</name>
</gene>
<sequence length="181" mass="19201">MGGRLVSGLEPILPKAGRLKVFGPGTPTLEETAALAATLHAGQTDKAGEPYIGHLARVSRHLLRLFPGASEAERHAAWLHDSIEDTGTTAETLTAFGYPPEVIAIVEALTKPGGGVTYPEWIEALAASGFASAMRVKLADLSDNSDPERLARLSCDRRDALERKYLPAIARLRHALDAAGG</sequence>
<dbReference type="Pfam" id="PF13328">
    <property type="entry name" value="HD_4"/>
    <property type="match status" value="1"/>
</dbReference>
<accession>A0ABW3HB33</accession>
<proteinExistence type="predicted"/>
<dbReference type="EMBL" id="JBHTJG010000004">
    <property type="protein sequence ID" value="MFD0946657.1"/>
    <property type="molecule type" value="Genomic_DNA"/>
</dbReference>
<dbReference type="SUPFAM" id="SSF109604">
    <property type="entry name" value="HD-domain/PDEase-like"/>
    <property type="match status" value="1"/>
</dbReference>
<organism evidence="1 2">
    <name type="scientific">Sphingomonas canadensis</name>
    <dbReference type="NCBI Taxonomy" id="1219257"/>
    <lineage>
        <taxon>Bacteria</taxon>
        <taxon>Pseudomonadati</taxon>
        <taxon>Pseudomonadota</taxon>
        <taxon>Alphaproteobacteria</taxon>
        <taxon>Sphingomonadales</taxon>
        <taxon>Sphingomonadaceae</taxon>
        <taxon>Sphingomonas</taxon>
    </lineage>
</organism>
<dbReference type="Proteomes" id="UP001596977">
    <property type="component" value="Unassembled WGS sequence"/>
</dbReference>
<name>A0ABW3HB33_9SPHN</name>
<evidence type="ECO:0000313" key="2">
    <source>
        <dbReference type="Proteomes" id="UP001596977"/>
    </source>
</evidence>
<dbReference type="Gene3D" id="1.10.3210.10">
    <property type="entry name" value="Hypothetical protein af1432"/>
    <property type="match status" value="1"/>
</dbReference>
<reference evidence="2" key="1">
    <citation type="journal article" date="2019" name="Int. J. Syst. Evol. Microbiol.">
        <title>The Global Catalogue of Microorganisms (GCM) 10K type strain sequencing project: providing services to taxonomists for standard genome sequencing and annotation.</title>
        <authorList>
            <consortium name="The Broad Institute Genomics Platform"/>
            <consortium name="The Broad Institute Genome Sequencing Center for Infectious Disease"/>
            <person name="Wu L."/>
            <person name="Ma J."/>
        </authorList>
    </citation>
    <scope>NUCLEOTIDE SEQUENCE [LARGE SCALE GENOMIC DNA]</scope>
    <source>
        <strain evidence="2">CCUG 62982</strain>
    </source>
</reference>
<keyword evidence="2" id="KW-1185">Reference proteome</keyword>
<evidence type="ECO:0000313" key="1">
    <source>
        <dbReference type="EMBL" id="MFD0946657.1"/>
    </source>
</evidence>
<comment type="caution">
    <text evidence="1">The sequence shown here is derived from an EMBL/GenBank/DDBJ whole genome shotgun (WGS) entry which is preliminary data.</text>
</comment>